<keyword evidence="2" id="KW-1185">Reference proteome</keyword>
<dbReference type="AlphaFoldDB" id="A0A9D3V7S4"/>
<name>A0A9D3V7S4_9ROSI</name>
<gene>
    <name evidence="1" type="ORF">J1N35_025476</name>
</gene>
<reference evidence="1 2" key="1">
    <citation type="journal article" date="2021" name="Plant Biotechnol. J.">
        <title>Multi-omics assisted identification of the key and species-specific regulatory components of drought-tolerant mechanisms in Gossypium stocksii.</title>
        <authorList>
            <person name="Yu D."/>
            <person name="Ke L."/>
            <person name="Zhang D."/>
            <person name="Wu Y."/>
            <person name="Sun Y."/>
            <person name="Mei J."/>
            <person name="Sun J."/>
            <person name="Sun Y."/>
        </authorList>
    </citation>
    <scope>NUCLEOTIDE SEQUENCE [LARGE SCALE GENOMIC DNA]</scope>
    <source>
        <strain evidence="2">cv. E1</strain>
        <tissue evidence="1">Leaf</tissue>
    </source>
</reference>
<dbReference type="EMBL" id="JAIQCV010000008">
    <property type="protein sequence ID" value="KAH1073148.1"/>
    <property type="molecule type" value="Genomic_DNA"/>
</dbReference>
<proteinExistence type="predicted"/>
<organism evidence="1 2">
    <name type="scientific">Gossypium stocksii</name>
    <dbReference type="NCBI Taxonomy" id="47602"/>
    <lineage>
        <taxon>Eukaryota</taxon>
        <taxon>Viridiplantae</taxon>
        <taxon>Streptophyta</taxon>
        <taxon>Embryophyta</taxon>
        <taxon>Tracheophyta</taxon>
        <taxon>Spermatophyta</taxon>
        <taxon>Magnoliopsida</taxon>
        <taxon>eudicotyledons</taxon>
        <taxon>Gunneridae</taxon>
        <taxon>Pentapetalae</taxon>
        <taxon>rosids</taxon>
        <taxon>malvids</taxon>
        <taxon>Malvales</taxon>
        <taxon>Malvaceae</taxon>
        <taxon>Malvoideae</taxon>
        <taxon>Gossypium</taxon>
    </lineage>
</organism>
<evidence type="ECO:0000313" key="2">
    <source>
        <dbReference type="Proteomes" id="UP000828251"/>
    </source>
</evidence>
<accession>A0A9D3V7S4</accession>
<protein>
    <submittedName>
        <fullName evidence="1">Uncharacterized protein</fullName>
    </submittedName>
</protein>
<evidence type="ECO:0000313" key="1">
    <source>
        <dbReference type="EMBL" id="KAH1073148.1"/>
    </source>
</evidence>
<dbReference type="Proteomes" id="UP000828251">
    <property type="component" value="Unassembled WGS sequence"/>
</dbReference>
<comment type="caution">
    <text evidence="1">The sequence shown here is derived from an EMBL/GenBank/DDBJ whole genome shotgun (WGS) entry which is preliminary data.</text>
</comment>
<sequence length="77" mass="8841">MGRVCSRSLVEEPPRGALLVQNPNEQFPRDHLKKQVEENWDIKIDTQNVAFDRCAKANNNFKISKAFDKGATRLIWG</sequence>